<reference evidence="5 6" key="1">
    <citation type="submission" date="2018-08" db="EMBL/GenBank/DDBJ databases">
        <title>A genome reference for cultivated species of the human gut microbiota.</title>
        <authorList>
            <person name="Zou Y."/>
            <person name="Xue W."/>
            <person name="Luo G."/>
        </authorList>
    </citation>
    <scope>NUCLEOTIDE SEQUENCE [LARGE SCALE GENOMIC DNA]</scope>
    <source>
        <strain evidence="5 6">AF32-8AC</strain>
    </source>
</reference>
<evidence type="ECO:0000313" key="5">
    <source>
        <dbReference type="EMBL" id="RGB86813.1"/>
    </source>
</evidence>
<dbReference type="InterPro" id="IPR001910">
    <property type="entry name" value="Inosine/uridine_hydrolase_dom"/>
</dbReference>
<evidence type="ECO:0000256" key="3">
    <source>
        <dbReference type="SAM" id="MobiDB-lite"/>
    </source>
</evidence>
<dbReference type="RefSeq" id="WP_158403797.1">
    <property type="nucleotide sequence ID" value="NZ_JAQETD010000020.1"/>
</dbReference>
<protein>
    <submittedName>
        <fullName evidence="5">Nucleoside hydrolase</fullName>
    </submittedName>
</protein>
<accession>A0A3E2TY65</accession>
<dbReference type="GO" id="GO:0005829">
    <property type="term" value="C:cytosol"/>
    <property type="evidence" value="ECO:0007669"/>
    <property type="project" value="TreeGrafter"/>
</dbReference>
<feature type="domain" description="Inosine/uridine-preferring nucleoside hydrolase" evidence="4">
    <location>
        <begin position="6"/>
        <end position="308"/>
    </location>
</feature>
<organism evidence="5 6">
    <name type="scientific">Faecalibacterium prausnitzii</name>
    <dbReference type="NCBI Taxonomy" id="853"/>
    <lineage>
        <taxon>Bacteria</taxon>
        <taxon>Bacillati</taxon>
        <taxon>Bacillota</taxon>
        <taxon>Clostridia</taxon>
        <taxon>Eubacteriales</taxon>
        <taxon>Oscillospiraceae</taxon>
        <taxon>Faecalibacterium</taxon>
    </lineage>
</organism>
<dbReference type="SUPFAM" id="SSF53590">
    <property type="entry name" value="Nucleoside hydrolase"/>
    <property type="match status" value="1"/>
</dbReference>
<evidence type="ECO:0000256" key="2">
    <source>
        <dbReference type="ARBA" id="ARBA00023295"/>
    </source>
</evidence>
<dbReference type="Gene3D" id="3.90.245.10">
    <property type="entry name" value="Ribonucleoside hydrolase-like"/>
    <property type="match status" value="1"/>
</dbReference>
<keyword evidence="1 5" id="KW-0378">Hydrolase</keyword>
<dbReference type="InterPro" id="IPR036452">
    <property type="entry name" value="Ribo_hydro-like"/>
</dbReference>
<sequence length="317" mass="34497">MDKKKIILDCDPGMDDSMAIVMACKSEALDVLAVTTVNGNYPAEVTCVNALKVLEMIGRTDVPVGKGMVAPMVRATPKDPFSHGADGQAENFLPEPTTPRSPKHAIDLIIDLVKANPGEVTLISTGPMSNIAMAMRKEPEIIPMIKEIIAISGMFGLNKYAFANCTGDTPQSEWNVFVDPEAAKIVYESGVKLTCLGLDVATHFDVNLTDDDIAALDASDKPEAKFLRQAIRFVNNRGFEAYCTSIDCMAVAYAIDPSIVETFEGHVGVETKDGLTLGMTVLDARHHFVWKQLPVVHIGRKADHAKFLHLLMELVLQ</sequence>
<dbReference type="PANTHER" id="PTHR12304:SF4">
    <property type="entry name" value="URIDINE NUCLEOSIDASE"/>
    <property type="match status" value="1"/>
</dbReference>
<dbReference type="Pfam" id="PF01156">
    <property type="entry name" value="IU_nuc_hydro"/>
    <property type="match status" value="1"/>
</dbReference>
<evidence type="ECO:0000313" key="6">
    <source>
        <dbReference type="Proteomes" id="UP000260991"/>
    </source>
</evidence>
<dbReference type="AlphaFoldDB" id="A0A3E2TY65"/>
<keyword evidence="2" id="KW-0326">Glycosidase</keyword>
<dbReference type="EMBL" id="QVER01000021">
    <property type="protein sequence ID" value="RGB86813.1"/>
    <property type="molecule type" value="Genomic_DNA"/>
</dbReference>
<comment type="caution">
    <text evidence="5">The sequence shown here is derived from an EMBL/GenBank/DDBJ whole genome shotgun (WGS) entry which is preliminary data.</text>
</comment>
<name>A0A3E2TY65_9FIRM</name>
<evidence type="ECO:0000256" key="1">
    <source>
        <dbReference type="ARBA" id="ARBA00022801"/>
    </source>
</evidence>
<evidence type="ECO:0000259" key="4">
    <source>
        <dbReference type="Pfam" id="PF01156"/>
    </source>
</evidence>
<dbReference type="PANTHER" id="PTHR12304">
    <property type="entry name" value="INOSINE-URIDINE PREFERRING NUCLEOSIDE HYDROLASE"/>
    <property type="match status" value="1"/>
</dbReference>
<gene>
    <name evidence="5" type="ORF">DWZ46_13000</name>
</gene>
<dbReference type="InterPro" id="IPR023186">
    <property type="entry name" value="IUNH"/>
</dbReference>
<dbReference type="GO" id="GO:0006152">
    <property type="term" value="P:purine nucleoside catabolic process"/>
    <property type="evidence" value="ECO:0007669"/>
    <property type="project" value="TreeGrafter"/>
</dbReference>
<feature type="region of interest" description="Disordered" evidence="3">
    <location>
        <begin position="80"/>
        <end position="99"/>
    </location>
</feature>
<proteinExistence type="predicted"/>
<dbReference type="Proteomes" id="UP000260991">
    <property type="component" value="Unassembled WGS sequence"/>
</dbReference>
<dbReference type="GO" id="GO:0008477">
    <property type="term" value="F:purine nucleosidase activity"/>
    <property type="evidence" value="ECO:0007669"/>
    <property type="project" value="TreeGrafter"/>
</dbReference>